<gene>
    <name evidence="2" type="ORF">AC578_4360</name>
</gene>
<feature type="region of interest" description="Disordered" evidence="1">
    <location>
        <begin position="51"/>
        <end position="72"/>
    </location>
</feature>
<reference evidence="2 3" key="1">
    <citation type="submission" date="2015-07" db="EMBL/GenBank/DDBJ databases">
        <title>Comparative genomics of the Sigatoka disease complex on banana suggests a link between parallel evolutionary changes in Pseudocercospora fijiensis and Pseudocercospora eumusae and increased virulence on the banana host.</title>
        <authorList>
            <person name="Chang T.-C."/>
            <person name="Salvucci A."/>
            <person name="Crous P.W."/>
            <person name="Stergiopoulos I."/>
        </authorList>
    </citation>
    <scope>NUCLEOTIDE SEQUENCE [LARGE SCALE GENOMIC DNA]</scope>
    <source>
        <strain evidence="2 3">CBS 114824</strain>
    </source>
</reference>
<protein>
    <submittedName>
        <fullName evidence="2">Uncharacterized protein</fullName>
    </submittedName>
</protein>
<feature type="region of interest" description="Disordered" evidence="1">
    <location>
        <begin position="1"/>
        <end position="24"/>
    </location>
</feature>
<dbReference type="EMBL" id="LFZN01000133">
    <property type="protein sequence ID" value="KXS97787.1"/>
    <property type="molecule type" value="Genomic_DNA"/>
</dbReference>
<comment type="caution">
    <text evidence="2">The sequence shown here is derived from an EMBL/GenBank/DDBJ whole genome shotgun (WGS) entry which is preliminary data.</text>
</comment>
<sequence length="72" mass="7963">MNRPRISKKPGTPKKAAKKTTKKKAAMVIDASECEISSSPALAEARFYLKDIKQDRATEDDNTQRKARGMGP</sequence>
<dbReference type="Proteomes" id="UP000070133">
    <property type="component" value="Unassembled WGS sequence"/>
</dbReference>
<evidence type="ECO:0000313" key="2">
    <source>
        <dbReference type="EMBL" id="KXS97787.1"/>
    </source>
</evidence>
<dbReference type="AlphaFoldDB" id="A0A139H5R4"/>
<name>A0A139H5R4_9PEZI</name>
<keyword evidence="3" id="KW-1185">Reference proteome</keyword>
<feature type="compositionally biased region" description="Basic and acidic residues" evidence="1">
    <location>
        <begin position="51"/>
        <end position="64"/>
    </location>
</feature>
<evidence type="ECO:0000256" key="1">
    <source>
        <dbReference type="SAM" id="MobiDB-lite"/>
    </source>
</evidence>
<accession>A0A139H5R4</accession>
<proteinExistence type="predicted"/>
<organism evidence="2 3">
    <name type="scientific">Pseudocercospora eumusae</name>
    <dbReference type="NCBI Taxonomy" id="321146"/>
    <lineage>
        <taxon>Eukaryota</taxon>
        <taxon>Fungi</taxon>
        <taxon>Dikarya</taxon>
        <taxon>Ascomycota</taxon>
        <taxon>Pezizomycotina</taxon>
        <taxon>Dothideomycetes</taxon>
        <taxon>Dothideomycetidae</taxon>
        <taxon>Mycosphaerellales</taxon>
        <taxon>Mycosphaerellaceae</taxon>
        <taxon>Pseudocercospora</taxon>
    </lineage>
</organism>
<evidence type="ECO:0000313" key="3">
    <source>
        <dbReference type="Proteomes" id="UP000070133"/>
    </source>
</evidence>